<dbReference type="GO" id="GO:0030007">
    <property type="term" value="P:intracellular potassium ion homeostasis"/>
    <property type="evidence" value="ECO:0007669"/>
    <property type="project" value="TreeGrafter"/>
</dbReference>
<name>A0A0T6BAS1_9SCAR</name>
<evidence type="ECO:0000256" key="3">
    <source>
        <dbReference type="ARBA" id="ARBA00022692"/>
    </source>
</evidence>
<keyword evidence="9" id="KW-1185">Reference proteome</keyword>
<dbReference type="AlphaFoldDB" id="A0A0T6BAS1"/>
<dbReference type="GO" id="GO:0005890">
    <property type="term" value="C:sodium:potassium-exchanging ATPase complex"/>
    <property type="evidence" value="ECO:0007669"/>
    <property type="project" value="InterPro"/>
</dbReference>
<comment type="similarity">
    <text evidence="2">Belongs to the X(+)/potassium ATPases subunit beta family.</text>
</comment>
<dbReference type="InterPro" id="IPR000402">
    <property type="entry name" value="Na/K_ATPase_sub_beta"/>
</dbReference>
<keyword evidence="5 7" id="KW-1133">Transmembrane helix</keyword>
<evidence type="ECO:0000256" key="2">
    <source>
        <dbReference type="ARBA" id="ARBA00005876"/>
    </source>
</evidence>
<accession>A0A0T6BAS1</accession>
<comment type="caution">
    <text evidence="8">The sequence shown here is derived from an EMBL/GenBank/DDBJ whole genome shotgun (WGS) entry which is preliminary data.</text>
</comment>
<dbReference type="PANTHER" id="PTHR11523:SF31">
    <property type="entry name" value="AT04468P-RELATED"/>
    <property type="match status" value="1"/>
</dbReference>
<evidence type="ECO:0000256" key="6">
    <source>
        <dbReference type="ARBA" id="ARBA00023136"/>
    </source>
</evidence>
<dbReference type="Gene3D" id="2.60.40.1660">
    <property type="entry name" value="Na, k-atpase alpha subunit"/>
    <property type="match status" value="1"/>
</dbReference>
<evidence type="ECO:0000256" key="5">
    <source>
        <dbReference type="ARBA" id="ARBA00022989"/>
    </source>
</evidence>
<dbReference type="EMBL" id="LJIG01002505">
    <property type="protein sequence ID" value="KRT84435.1"/>
    <property type="molecule type" value="Genomic_DNA"/>
</dbReference>
<keyword evidence="6 7" id="KW-0472">Membrane</keyword>
<dbReference type="InterPro" id="IPR038702">
    <property type="entry name" value="Na/K_ATPase_sub_beta_sf"/>
</dbReference>
<dbReference type="PANTHER" id="PTHR11523">
    <property type="entry name" value="SODIUM/POTASSIUM-DEPENDENT ATPASE BETA SUBUNIT"/>
    <property type="match status" value="1"/>
</dbReference>
<dbReference type="Pfam" id="PF00287">
    <property type="entry name" value="Na_K-ATPase"/>
    <property type="match status" value="1"/>
</dbReference>
<keyword evidence="4" id="KW-0735">Signal-anchor</keyword>
<dbReference type="GO" id="GO:0006883">
    <property type="term" value="P:intracellular sodium ion homeostasis"/>
    <property type="evidence" value="ECO:0007669"/>
    <property type="project" value="TreeGrafter"/>
</dbReference>
<sequence length="260" mass="29854">KKRINLNTNLFIPGKLLVFYTSFYAVLAALFAVCMHGLFATLDDRTPTWILDRSLIGTNPGMGFRPISNNTDEGSLIWYNSKNATTIQKWVDLLNSFLAEYTVDNRRNRVICDFGKPPPDGKACEVDMDDFGDCSPTNGFGYNTSSPCVYLKLNRIYGWVPEYYNDTKTLPPEMPAELVKEIQSEYDSNPERTNQIWISCTGEHPVDKEHIESSRFEYFPTRGFPGYFYPFTNVDGYLSPLVAVRLKDFTRKYWKGIIFT</sequence>
<feature type="non-terminal residue" evidence="8">
    <location>
        <position position="260"/>
    </location>
</feature>
<organism evidence="8 9">
    <name type="scientific">Oryctes borbonicus</name>
    <dbReference type="NCBI Taxonomy" id="1629725"/>
    <lineage>
        <taxon>Eukaryota</taxon>
        <taxon>Metazoa</taxon>
        <taxon>Ecdysozoa</taxon>
        <taxon>Arthropoda</taxon>
        <taxon>Hexapoda</taxon>
        <taxon>Insecta</taxon>
        <taxon>Pterygota</taxon>
        <taxon>Neoptera</taxon>
        <taxon>Endopterygota</taxon>
        <taxon>Coleoptera</taxon>
        <taxon>Polyphaga</taxon>
        <taxon>Scarabaeiformia</taxon>
        <taxon>Scarabaeidae</taxon>
        <taxon>Dynastinae</taxon>
        <taxon>Oryctes</taxon>
    </lineage>
</organism>
<evidence type="ECO:0000256" key="4">
    <source>
        <dbReference type="ARBA" id="ARBA00022968"/>
    </source>
</evidence>
<evidence type="ECO:0000256" key="7">
    <source>
        <dbReference type="SAM" id="Phobius"/>
    </source>
</evidence>
<dbReference type="Proteomes" id="UP000051574">
    <property type="component" value="Unassembled WGS sequence"/>
</dbReference>
<feature type="non-terminal residue" evidence="8">
    <location>
        <position position="1"/>
    </location>
</feature>
<dbReference type="Gene3D" id="1.20.5.170">
    <property type="match status" value="1"/>
</dbReference>
<gene>
    <name evidence="8" type="ORF">AMK59_2625</name>
</gene>
<evidence type="ECO:0000313" key="9">
    <source>
        <dbReference type="Proteomes" id="UP000051574"/>
    </source>
</evidence>
<proteinExistence type="inferred from homology"/>
<feature type="transmembrane region" description="Helical" evidence="7">
    <location>
        <begin position="16"/>
        <end position="39"/>
    </location>
</feature>
<dbReference type="GO" id="GO:1990573">
    <property type="term" value="P:potassium ion import across plasma membrane"/>
    <property type="evidence" value="ECO:0007669"/>
    <property type="project" value="TreeGrafter"/>
</dbReference>
<evidence type="ECO:0000256" key="1">
    <source>
        <dbReference type="ARBA" id="ARBA00004606"/>
    </source>
</evidence>
<dbReference type="GO" id="GO:0036376">
    <property type="term" value="P:sodium ion export across plasma membrane"/>
    <property type="evidence" value="ECO:0007669"/>
    <property type="project" value="TreeGrafter"/>
</dbReference>
<evidence type="ECO:0000313" key="8">
    <source>
        <dbReference type="EMBL" id="KRT84435.1"/>
    </source>
</evidence>
<dbReference type="GO" id="GO:0001671">
    <property type="term" value="F:ATPase activator activity"/>
    <property type="evidence" value="ECO:0007669"/>
    <property type="project" value="TreeGrafter"/>
</dbReference>
<comment type="subcellular location">
    <subcellularLocation>
        <location evidence="1">Membrane</location>
        <topology evidence="1">Single-pass type II membrane protein</topology>
    </subcellularLocation>
</comment>
<keyword evidence="3 7" id="KW-0812">Transmembrane</keyword>
<reference evidence="8 9" key="1">
    <citation type="submission" date="2015-09" db="EMBL/GenBank/DDBJ databases">
        <title>Draft genome of the scarab beetle Oryctes borbonicus.</title>
        <authorList>
            <person name="Meyer J.M."/>
            <person name="Markov G.V."/>
            <person name="Baskaran P."/>
            <person name="Herrmann M."/>
            <person name="Sommer R.J."/>
            <person name="Roedelsperger C."/>
        </authorList>
    </citation>
    <scope>NUCLEOTIDE SEQUENCE [LARGE SCALE GENOMIC DNA]</scope>
    <source>
        <strain evidence="8">OB123</strain>
        <tissue evidence="8">Whole animal</tissue>
    </source>
</reference>
<protein>
    <submittedName>
        <fullName evidence="8">Uncharacterized protein</fullName>
    </submittedName>
</protein>
<dbReference type="OrthoDB" id="5912413at2759"/>